<feature type="compositionally biased region" description="Polar residues" evidence="1">
    <location>
        <begin position="40"/>
        <end position="51"/>
    </location>
</feature>
<dbReference type="AlphaFoldDB" id="A0A834VYV9"/>
<proteinExistence type="predicted"/>
<gene>
    <name evidence="2" type="ORF">G2W53_042289</name>
</gene>
<reference evidence="2" key="1">
    <citation type="submission" date="2020-09" db="EMBL/GenBank/DDBJ databases">
        <title>Genome-Enabled Discovery of Anthraquinone Biosynthesis in Senna tora.</title>
        <authorList>
            <person name="Kang S.-H."/>
            <person name="Pandey R.P."/>
            <person name="Lee C.-M."/>
            <person name="Sim J.-S."/>
            <person name="Jeong J.-T."/>
            <person name="Choi B.-S."/>
            <person name="Jung M."/>
            <person name="Ginzburg D."/>
            <person name="Zhao K."/>
            <person name="Won S.Y."/>
            <person name="Oh T.-J."/>
            <person name="Yu Y."/>
            <person name="Kim N.-H."/>
            <person name="Lee O.R."/>
            <person name="Lee T.-H."/>
            <person name="Bashyal P."/>
            <person name="Kim T.-S."/>
            <person name="Lee W.-H."/>
            <person name="Kawkins C."/>
            <person name="Kim C.-K."/>
            <person name="Kim J.S."/>
            <person name="Ahn B.O."/>
            <person name="Rhee S.Y."/>
            <person name="Sohng J.K."/>
        </authorList>
    </citation>
    <scope>NUCLEOTIDE SEQUENCE</scope>
    <source>
        <tissue evidence="2">Leaf</tissue>
    </source>
</reference>
<feature type="region of interest" description="Disordered" evidence="1">
    <location>
        <begin position="38"/>
        <end position="58"/>
    </location>
</feature>
<evidence type="ECO:0000256" key="1">
    <source>
        <dbReference type="SAM" id="MobiDB-lite"/>
    </source>
</evidence>
<evidence type="ECO:0000313" key="3">
    <source>
        <dbReference type="Proteomes" id="UP000634136"/>
    </source>
</evidence>
<sequence length="58" mass="6371">MQVQRIQRMGEYKEDTNGASGCIFSGSNGDCGAWFDRSGTEANTQNYTTQGEFDALEP</sequence>
<protein>
    <submittedName>
        <fullName evidence="2">Uncharacterized protein</fullName>
    </submittedName>
</protein>
<dbReference type="EMBL" id="JAAIUW010000013">
    <property type="protein sequence ID" value="KAF7803178.1"/>
    <property type="molecule type" value="Genomic_DNA"/>
</dbReference>
<comment type="caution">
    <text evidence="2">The sequence shown here is derived from an EMBL/GenBank/DDBJ whole genome shotgun (WGS) entry which is preliminary data.</text>
</comment>
<organism evidence="2 3">
    <name type="scientific">Senna tora</name>
    <dbReference type="NCBI Taxonomy" id="362788"/>
    <lineage>
        <taxon>Eukaryota</taxon>
        <taxon>Viridiplantae</taxon>
        <taxon>Streptophyta</taxon>
        <taxon>Embryophyta</taxon>
        <taxon>Tracheophyta</taxon>
        <taxon>Spermatophyta</taxon>
        <taxon>Magnoliopsida</taxon>
        <taxon>eudicotyledons</taxon>
        <taxon>Gunneridae</taxon>
        <taxon>Pentapetalae</taxon>
        <taxon>rosids</taxon>
        <taxon>fabids</taxon>
        <taxon>Fabales</taxon>
        <taxon>Fabaceae</taxon>
        <taxon>Caesalpinioideae</taxon>
        <taxon>Cassia clade</taxon>
        <taxon>Senna</taxon>
    </lineage>
</organism>
<keyword evidence="3" id="KW-1185">Reference proteome</keyword>
<dbReference type="Proteomes" id="UP000634136">
    <property type="component" value="Unassembled WGS sequence"/>
</dbReference>
<accession>A0A834VYV9</accession>
<evidence type="ECO:0000313" key="2">
    <source>
        <dbReference type="EMBL" id="KAF7803178.1"/>
    </source>
</evidence>
<name>A0A834VYV9_9FABA</name>